<dbReference type="EMBL" id="JBBMEZ010000009">
    <property type="protein sequence ID" value="MEQ2469634.1"/>
    <property type="molecule type" value="Genomic_DNA"/>
</dbReference>
<keyword evidence="2" id="KW-1185">Reference proteome</keyword>
<dbReference type="Proteomes" id="UP001490816">
    <property type="component" value="Unassembled WGS sequence"/>
</dbReference>
<evidence type="ECO:0000313" key="2">
    <source>
        <dbReference type="Proteomes" id="UP001490816"/>
    </source>
</evidence>
<organism evidence="1 2">
    <name type="scientific">Ruminococcoides intestinale</name>
    <dbReference type="NCBI Taxonomy" id="3133162"/>
    <lineage>
        <taxon>Bacteria</taxon>
        <taxon>Bacillati</taxon>
        <taxon>Bacillota</taxon>
        <taxon>Clostridia</taxon>
        <taxon>Eubacteriales</taxon>
        <taxon>Oscillospiraceae</taxon>
        <taxon>Ruminococcoides</taxon>
    </lineage>
</organism>
<reference evidence="1 2" key="1">
    <citation type="submission" date="2024-03" db="EMBL/GenBank/DDBJ databases">
        <title>Human intestinal bacterial collection.</title>
        <authorList>
            <person name="Pauvert C."/>
            <person name="Hitch T.C.A."/>
            <person name="Clavel T."/>
        </authorList>
    </citation>
    <scope>NUCLEOTIDE SEQUENCE [LARGE SCALE GENOMIC DNA]</scope>
    <source>
        <strain evidence="1 2">CLA-JM-H38</strain>
    </source>
</reference>
<name>A0ABV1F8B0_9FIRM</name>
<gene>
    <name evidence="1" type="ORF">WMO39_04710</name>
</gene>
<dbReference type="RefSeq" id="WP_117950458.1">
    <property type="nucleotide sequence ID" value="NZ_JBBMEZ010000009.1"/>
</dbReference>
<sequence>MNLMEILKALFGGKALTFEQFAEKVNNAADVKLGNLAGGQYIEKDKYDDVSNQLASVNANFLEALSRKVCKLFF</sequence>
<evidence type="ECO:0000313" key="1">
    <source>
        <dbReference type="EMBL" id="MEQ2469634.1"/>
    </source>
</evidence>
<accession>A0ABV1F8B0</accession>
<proteinExistence type="predicted"/>
<comment type="caution">
    <text evidence="1">The sequence shown here is derived from an EMBL/GenBank/DDBJ whole genome shotgun (WGS) entry which is preliminary data.</text>
</comment>
<protein>
    <submittedName>
        <fullName evidence="1">Uncharacterized protein</fullName>
    </submittedName>
</protein>